<evidence type="ECO:0000256" key="1">
    <source>
        <dbReference type="ARBA" id="ARBA00004141"/>
    </source>
</evidence>
<dbReference type="InterPro" id="IPR013525">
    <property type="entry name" value="ABC2_TM"/>
</dbReference>
<feature type="domain" description="ABC transmembrane type-2" evidence="6">
    <location>
        <begin position="22"/>
        <end position="246"/>
    </location>
</feature>
<evidence type="ECO:0000313" key="8">
    <source>
        <dbReference type="Proteomes" id="UP000037151"/>
    </source>
</evidence>
<evidence type="ECO:0000256" key="3">
    <source>
        <dbReference type="ARBA" id="ARBA00022989"/>
    </source>
</evidence>
<feature type="transmembrane region" description="Helical" evidence="5">
    <location>
        <begin position="138"/>
        <end position="161"/>
    </location>
</feature>
<dbReference type="GO" id="GO:0005886">
    <property type="term" value="C:plasma membrane"/>
    <property type="evidence" value="ECO:0007669"/>
    <property type="project" value="UniProtKB-SubCell"/>
</dbReference>
<keyword evidence="5" id="KW-1003">Cell membrane</keyword>
<comment type="caution">
    <text evidence="7">The sequence shown here is derived from an EMBL/GenBank/DDBJ whole genome shotgun (WGS) entry which is preliminary data.</text>
</comment>
<sequence length="260" mass="27776">MRVVRYAAVTSAAEFRQTYTWRSWTIGWLGRMLSQVTFFALIGVMLGSPEHTRYLVVGNAVMACVIETMTVTTNGVRERHEGTFPLLAASPASLGTVLFGRGLQQPVSGAVTALVTLFALAPAFGVRPTWSQVPALTFLVLVTALTTYGVGLFLAAVVIGLPGARNVVSNTAYLLMMAVCGVQVPVTFWPAWVQWTAGLLPLTHSLAAVREIIAGHPTASVARPLALTLLTGALWLYLASAAIRVVQARGRRTGSFDYAA</sequence>
<name>A0A0L0JK45_9ACTN</name>
<organism evidence="7 8">
    <name type="scientific">Streptomyces acidiscabies</name>
    <dbReference type="NCBI Taxonomy" id="42234"/>
    <lineage>
        <taxon>Bacteria</taxon>
        <taxon>Bacillati</taxon>
        <taxon>Actinomycetota</taxon>
        <taxon>Actinomycetes</taxon>
        <taxon>Kitasatosporales</taxon>
        <taxon>Streptomycetaceae</taxon>
        <taxon>Streptomyces</taxon>
    </lineage>
</organism>
<dbReference type="AlphaFoldDB" id="A0A0L0JK45"/>
<dbReference type="InterPro" id="IPR051784">
    <property type="entry name" value="Nod_factor_ABC_transporter"/>
</dbReference>
<keyword evidence="3 5" id="KW-1133">Transmembrane helix</keyword>
<feature type="transmembrane region" description="Helical" evidence="5">
    <location>
        <begin position="225"/>
        <end position="246"/>
    </location>
</feature>
<evidence type="ECO:0000256" key="2">
    <source>
        <dbReference type="ARBA" id="ARBA00022692"/>
    </source>
</evidence>
<feature type="transmembrane region" description="Helical" evidence="5">
    <location>
        <begin position="82"/>
        <end position="100"/>
    </location>
</feature>
<keyword evidence="2 5" id="KW-0812">Transmembrane</keyword>
<feature type="transmembrane region" description="Helical" evidence="5">
    <location>
        <begin position="28"/>
        <end position="47"/>
    </location>
</feature>
<evidence type="ECO:0000313" key="7">
    <source>
        <dbReference type="EMBL" id="KND25993.1"/>
    </source>
</evidence>
<keyword evidence="5" id="KW-0813">Transport</keyword>
<proteinExistence type="inferred from homology"/>
<dbReference type="PATRIC" id="fig|42234.21.peg.7769"/>
<feature type="transmembrane region" description="Helical" evidence="5">
    <location>
        <begin position="173"/>
        <end position="192"/>
    </location>
</feature>
<protein>
    <recommendedName>
        <fullName evidence="5">Transport permease protein</fullName>
    </recommendedName>
</protein>
<dbReference type="PANTHER" id="PTHR43229">
    <property type="entry name" value="NODULATION PROTEIN J"/>
    <property type="match status" value="1"/>
</dbReference>
<dbReference type="InterPro" id="IPR047817">
    <property type="entry name" value="ABC2_TM_bact-type"/>
</dbReference>
<accession>A0A0L0JK45</accession>
<dbReference type="PANTHER" id="PTHR43229:SF6">
    <property type="entry name" value="ABC-TYPE MULTIDRUG TRANSPORT SYSTEM, PERMEASE COMPONENT"/>
    <property type="match status" value="1"/>
</dbReference>
<evidence type="ECO:0000256" key="4">
    <source>
        <dbReference type="ARBA" id="ARBA00023136"/>
    </source>
</evidence>
<comment type="similarity">
    <text evidence="5">Belongs to the ABC-2 integral membrane protein family.</text>
</comment>
<feature type="transmembrane region" description="Helical" evidence="5">
    <location>
        <begin position="107"/>
        <end position="126"/>
    </location>
</feature>
<dbReference type="PROSITE" id="PS51012">
    <property type="entry name" value="ABC_TM2"/>
    <property type="match status" value="1"/>
</dbReference>
<comment type="subcellular location">
    <subcellularLocation>
        <location evidence="5">Cell membrane</location>
        <topology evidence="5">Multi-pass membrane protein</topology>
    </subcellularLocation>
    <subcellularLocation>
        <location evidence="1">Membrane</location>
        <topology evidence="1">Multi-pass membrane protein</topology>
    </subcellularLocation>
</comment>
<reference evidence="8" key="1">
    <citation type="submission" date="2014-07" db="EMBL/GenBank/DDBJ databases">
        <title>Genome sequencing of plant-pathogenic Streptomyces species.</title>
        <authorList>
            <person name="Harrison J."/>
            <person name="Sapp M."/>
            <person name="Thwaites R."/>
            <person name="Studholme D.J."/>
        </authorList>
    </citation>
    <scope>NUCLEOTIDE SEQUENCE [LARGE SCALE GENOMIC DNA]</scope>
    <source>
        <strain evidence="8">NCPPB 4445</strain>
    </source>
</reference>
<keyword evidence="4 5" id="KW-0472">Membrane</keyword>
<dbReference type="EMBL" id="JPPY01000214">
    <property type="protein sequence ID" value="KND25993.1"/>
    <property type="molecule type" value="Genomic_DNA"/>
</dbReference>
<evidence type="ECO:0000259" key="6">
    <source>
        <dbReference type="PROSITE" id="PS51012"/>
    </source>
</evidence>
<dbReference type="Pfam" id="PF01061">
    <property type="entry name" value="ABC2_membrane"/>
    <property type="match status" value="1"/>
</dbReference>
<evidence type="ECO:0000256" key="5">
    <source>
        <dbReference type="RuleBase" id="RU361157"/>
    </source>
</evidence>
<gene>
    <name evidence="7" type="ORF">IQ63_37750</name>
</gene>
<dbReference type="GO" id="GO:0140359">
    <property type="term" value="F:ABC-type transporter activity"/>
    <property type="evidence" value="ECO:0007669"/>
    <property type="project" value="InterPro"/>
</dbReference>
<dbReference type="Proteomes" id="UP000037151">
    <property type="component" value="Unassembled WGS sequence"/>
</dbReference>